<comment type="caution">
    <text evidence="1">The sequence shown here is derived from an EMBL/GenBank/DDBJ whole genome shotgun (WGS) entry which is preliminary data.</text>
</comment>
<organism evidence="1 2">
    <name type="scientific">Photobacterium halotolerans</name>
    <dbReference type="NCBI Taxonomy" id="265726"/>
    <lineage>
        <taxon>Bacteria</taxon>
        <taxon>Pseudomonadati</taxon>
        <taxon>Pseudomonadota</taxon>
        <taxon>Gammaproteobacteria</taxon>
        <taxon>Vibrionales</taxon>
        <taxon>Vibrionaceae</taxon>
        <taxon>Photobacterium</taxon>
    </lineage>
</organism>
<evidence type="ECO:0000313" key="1">
    <source>
        <dbReference type="EMBL" id="KKC98382.1"/>
    </source>
</evidence>
<keyword evidence="2" id="KW-1185">Reference proteome</keyword>
<dbReference type="EMBL" id="JWYV01000021">
    <property type="protein sequence ID" value="KKC98382.1"/>
    <property type="molecule type" value="Genomic_DNA"/>
</dbReference>
<reference evidence="1 2" key="1">
    <citation type="submission" date="2014-12" db="EMBL/GenBank/DDBJ databases">
        <title>Mercury Reductase activity and rhizosphere competence traits in the genome of root associated Photobacterium halotolerans MELD1.</title>
        <authorList>
            <person name="Mathew D.C."/>
            <person name="Huang C.-C."/>
        </authorList>
    </citation>
    <scope>NUCLEOTIDE SEQUENCE [LARGE SCALE GENOMIC DNA]</scope>
    <source>
        <strain evidence="1 2">MELD1</strain>
    </source>
</reference>
<dbReference type="PATRIC" id="fig|265726.11.peg.2558"/>
<gene>
    <name evidence="1" type="ORF">KY46_18770</name>
</gene>
<name>A0A0F5V8H3_9GAMM</name>
<protein>
    <submittedName>
        <fullName evidence="1">C factor cell-cell signaling protein</fullName>
    </submittedName>
</protein>
<proteinExistence type="predicted"/>
<evidence type="ECO:0000313" key="2">
    <source>
        <dbReference type="Proteomes" id="UP000033633"/>
    </source>
</evidence>
<accession>A0A0F5V8H3</accession>
<dbReference type="Proteomes" id="UP000033633">
    <property type="component" value="Unassembled WGS sequence"/>
</dbReference>
<dbReference type="AlphaFoldDB" id="A0A0F5V8H3"/>
<sequence length="57" mass="6499">MQVVIEFTETGVYKDRCWENSFTAMKGQLHKVTPHYAAHLIKHSKAVFRGLPESHSG</sequence>